<dbReference type="RefSeq" id="WP_264750565.1">
    <property type="nucleotide sequence ID" value="NZ_JAPDHW010000008.1"/>
</dbReference>
<evidence type="ECO:0000313" key="4">
    <source>
        <dbReference type="Proteomes" id="UP001163731"/>
    </source>
</evidence>
<dbReference type="Proteomes" id="UP001163731">
    <property type="component" value="Unassembled WGS sequence"/>
</dbReference>
<name>A0ABT3I032_9FLAO</name>
<gene>
    <name evidence="3" type="ORF">OMO38_12790</name>
</gene>
<proteinExistence type="predicted"/>
<evidence type="ECO:0000313" key="3">
    <source>
        <dbReference type="EMBL" id="MCW3169397.1"/>
    </source>
</evidence>
<reference evidence="3" key="1">
    <citation type="submission" date="2022-10" db="EMBL/GenBank/DDBJ databases">
        <title>Chryseobacterium babae sp. nov. isolated from the gut of the beetle Oryctes rhinoceros, and Chryseobacterium kimseyorum sp. nov., isolated from a stick insect rearing cage.</title>
        <authorList>
            <person name="Shelomi M."/>
            <person name="Han C.-J."/>
            <person name="Chen W.-M."/>
            <person name="Chen H.-K."/>
            <person name="Liaw S.-J."/>
            <person name="Muhle E."/>
            <person name="Clermont D."/>
        </authorList>
    </citation>
    <scope>NUCLEOTIDE SEQUENCE</scope>
    <source>
        <strain evidence="3">09-1422</strain>
    </source>
</reference>
<sequence>MNSKLITKNLQKFAFSMLALFFSVMSFAQDTAPDTQVSTSTKTTTTEQWYMDPTYLIIGGVVLIVVIALLVRGGGRGRRD</sequence>
<feature type="signal peptide" evidence="2">
    <location>
        <begin position="1"/>
        <end position="28"/>
    </location>
</feature>
<evidence type="ECO:0008006" key="5">
    <source>
        <dbReference type="Google" id="ProtNLM"/>
    </source>
</evidence>
<keyword evidence="1" id="KW-0812">Transmembrane</keyword>
<feature type="chain" id="PRO_5046474775" description="Signal peptidase" evidence="2">
    <location>
        <begin position="29"/>
        <end position="80"/>
    </location>
</feature>
<comment type="caution">
    <text evidence="3">The sequence shown here is derived from an EMBL/GenBank/DDBJ whole genome shotgun (WGS) entry which is preliminary data.</text>
</comment>
<feature type="transmembrane region" description="Helical" evidence="1">
    <location>
        <begin position="52"/>
        <end position="71"/>
    </location>
</feature>
<keyword evidence="1" id="KW-1133">Transmembrane helix</keyword>
<keyword evidence="4" id="KW-1185">Reference proteome</keyword>
<accession>A0ABT3I032</accession>
<dbReference type="EMBL" id="JAPDHW010000008">
    <property type="protein sequence ID" value="MCW3169397.1"/>
    <property type="molecule type" value="Genomic_DNA"/>
</dbReference>
<protein>
    <recommendedName>
        <fullName evidence="5">Signal peptidase</fullName>
    </recommendedName>
</protein>
<keyword evidence="1" id="KW-0472">Membrane</keyword>
<organism evidence="3 4">
    <name type="scientific">Chryseobacterium kimseyorum</name>
    <dbReference type="NCBI Taxonomy" id="2984028"/>
    <lineage>
        <taxon>Bacteria</taxon>
        <taxon>Pseudomonadati</taxon>
        <taxon>Bacteroidota</taxon>
        <taxon>Flavobacteriia</taxon>
        <taxon>Flavobacteriales</taxon>
        <taxon>Weeksellaceae</taxon>
        <taxon>Chryseobacterium group</taxon>
        <taxon>Chryseobacterium</taxon>
    </lineage>
</organism>
<evidence type="ECO:0000256" key="1">
    <source>
        <dbReference type="SAM" id="Phobius"/>
    </source>
</evidence>
<keyword evidence="2" id="KW-0732">Signal</keyword>
<evidence type="ECO:0000256" key="2">
    <source>
        <dbReference type="SAM" id="SignalP"/>
    </source>
</evidence>